<accession>A0ABV0Y1W8</accession>
<evidence type="ECO:0000313" key="2">
    <source>
        <dbReference type="Proteomes" id="UP001469553"/>
    </source>
</evidence>
<dbReference type="Proteomes" id="UP001469553">
    <property type="component" value="Unassembled WGS sequence"/>
</dbReference>
<evidence type="ECO:0000313" key="1">
    <source>
        <dbReference type="EMBL" id="MEQ2287753.1"/>
    </source>
</evidence>
<name>A0ABV0Y1W8_9TELE</name>
<dbReference type="EMBL" id="JAHRIP010019941">
    <property type="protein sequence ID" value="MEQ2287753.1"/>
    <property type="molecule type" value="Genomic_DNA"/>
</dbReference>
<protein>
    <submittedName>
        <fullName evidence="1">Uncharacterized protein</fullName>
    </submittedName>
</protein>
<sequence length="100" mass="11219">MANECIFVDSRNKPFSTKQKKKKFYSVFLTNRKNYFQSVRTICHRMKGLLSEGGEGLWVAKISSSPGGGIHLLQIFTLLSLLHEPGSQVNELCISLSRTA</sequence>
<reference evidence="1 2" key="1">
    <citation type="submission" date="2021-06" db="EMBL/GenBank/DDBJ databases">
        <authorList>
            <person name="Palmer J.M."/>
        </authorList>
    </citation>
    <scope>NUCLEOTIDE SEQUENCE [LARGE SCALE GENOMIC DNA]</scope>
    <source>
        <strain evidence="1 2">AS_MEX2019</strain>
        <tissue evidence="1">Muscle</tissue>
    </source>
</reference>
<keyword evidence="2" id="KW-1185">Reference proteome</keyword>
<proteinExistence type="predicted"/>
<gene>
    <name evidence="1" type="ORF">AMECASPLE_015833</name>
</gene>
<comment type="caution">
    <text evidence="1">The sequence shown here is derived from an EMBL/GenBank/DDBJ whole genome shotgun (WGS) entry which is preliminary data.</text>
</comment>
<organism evidence="1 2">
    <name type="scientific">Ameca splendens</name>
    <dbReference type="NCBI Taxonomy" id="208324"/>
    <lineage>
        <taxon>Eukaryota</taxon>
        <taxon>Metazoa</taxon>
        <taxon>Chordata</taxon>
        <taxon>Craniata</taxon>
        <taxon>Vertebrata</taxon>
        <taxon>Euteleostomi</taxon>
        <taxon>Actinopterygii</taxon>
        <taxon>Neopterygii</taxon>
        <taxon>Teleostei</taxon>
        <taxon>Neoteleostei</taxon>
        <taxon>Acanthomorphata</taxon>
        <taxon>Ovalentaria</taxon>
        <taxon>Atherinomorphae</taxon>
        <taxon>Cyprinodontiformes</taxon>
        <taxon>Goodeidae</taxon>
        <taxon>Ameca</taxon>
    </lineage>
</organism>